<comment type="caution">
    <text evidence="2">The sequence shown here is derived from an EMBL/GenBank/DDBJ whole genome shotgun (WGS) entry which is preliminary data.</text>
</comment>
<proteinExistence type="predicted"/>
<name>A0A4R4YE94_9PSEU</name>
<dbReference type="SUPFAM" id="SSF56281">
    <property type="entry name" value="Metallo-hydrolase/oxidoreductase"/>
    <property type="match status" value="1"/>
</dbReference>
<dbReference type="PANTHER" id="PTHR42951">
    <property type="entry name" value="METALLO-BETA-LACTAMASE DOMAIN-CONTAINING"/>
    <property type="match status" value="1"/>
</dbReference>
<dbReference type="Gene3D" id="3.60.15.10">
    <property type="entry name" value="Ribonuclease Z/Hydroxyacylglutathione hydrolase-like"/>
    <property type="match status" value="1"/>
</dbReference>
<keyword evidence="3" id="KW-1185">Reference proteome</keyword>
<dbReference type="EMBL" id="SMKW01000047">
    <property type="protein sequence ID" value="TDD42430.1"/>
    <property type="molecule type" value="Genomic_DNA"/>
</dbReference>
<dbReference type="Proteomes" id="UP000294947">
    <property type="component" value="Unassembled WGS sequence"/>
</dbReference>
<feature type="domain" description="Metallo-beta-lactamase" evidence="1">
    <location>
        <begin position="38"/>
        <end position="240"/>
    </location>
</feature>
<dbReference type="AlphaFoldDB" id="A0A4R4YE94"/>
<evidence type="ECO:0000313" key="2">
    <source>
        <dbReference type="EMBL" id="TDD42430.1"/>
    </source>
</evidence>
<dbReference type="Pfam" id="PF00753">
    <property type="entry name" value="Lactamase_B"/>
    <property type="match status" value="1"/>
</dbReference>
<reference evidence="2 3" key="1">
    <citation type="submission" date="2019-03" db="EMBL/GenBank/DDBJ databases">
        <title>Draft genome sequences of novel Actinobacteria.</title>
        <authorList>
            <person name="Sahin N."/>
            <person name="Ay H."/>
            <person name="Saygin H."/>
        </authorList>
    </citation>
    <scope>NUCLEOTIDE SEQUENCE [LARGE SCALE GENOMIC DNA]</scope>
    <source>
        <strain evidence="2 3">7K502</strain>
    </source>
</reference>
<sequence>MQRSKPMTLDVAPAWFVQTKYRAGITRITEPYVHPLLRASIWHLQGSDRDVFIDAGLGIASLRNSFPHLFARSPLLLLTHAHLDHAGGAYEFDDIGVHESEADEVRQPRAASLYADALCKHLGTTLNVLGSRLPPVLLDAVPEEHFDIDSFHVRAAAATQTLVENDSIDLGSRRLTVLELPGHSPGSLGFLDSESGALFTGDALYDGTLLDDLAHSSATDYRATMTHLLSLEFAVAYPGHGPPLSPRKARAICRKYLARTQEEPTTSEHA</sequence>
<dbReference type="InterPro" id="IPR050855">
    <property type="entry name" value="NDM-1-like"/>
</dbReference>
<dbReference type="SMART" id="SM00849">
    <property type="entry name" value="Lactamase_B"/>
    <property type="match status" value="1"/>
</dbReference>
<evidence type="ECO:0000313" key="3">
    <source>
        <dbReference type="Proteomes" id="UP000294947"/>
    </source>
</evidence>
<dbReference type="OrthoDB" id="2971563at2"/>
<dbReference type="GO" id="GO:0016787">
    <property type="term" value="F:hydrolase activity"/>
    <property type="evidence" value="ECO:0007669"/>
    <property type="project" value="UniProtKB-KW"/>
</dbReference>
<dbReference type="PANTHER" id="PTHR42951:SF4">
    <property type="entry name" value="ACYL-COENZYME A THIOESTERASE MBLAC2"/>
    <property type="match status" value="1"/>
</dbReference>
<organism evidence="2 3">
    <name type="scientific">Saccharopolyspora elongata</name>
    <dbReference type="NCBI Taxonomy" id="2530387"/>
    <lineage>
        <taxon>Bacteria</taxon>
        <taxon>Bacillati</taxon>
        <taxon>Actinomycetota</taxon>
        <taxon>Actinomycetes</taxon>
        <taxon>Pseudonocardiales</taxon>
        <taxon>Pseudonocardiaceae</taxon>
        <taxon>Saccharopolyspora</taxon>
    </lineage>
</organism>
<protein>
    <submittedName>
        <fullName evidence="2">MBL fold metallo-hydrolase</fullName>
    </submittedName>
</protein>
<keyword evidence="2" id="KW-0378">Hydrolase</keyword>
<dbReference type="InterPro" id="IPR001279">
    <property type="entry name" value="Metallo-B-lactamas"/>
</dbReference>
<accession>A0A4R4YE94</accession>
<gene>
    <name evidence="2" type="ORF">E1288_29340</name>
</gene>
<dbReference type="InterPro" id="IPR036866">
    <property type="entry name" value="RibonucZ/Hydroxyglut_hydro"/>
</dbReference>
<evidence type="ECO:0000259" key="1">
    <source>
        <dbReference type="SMART" id="SM00849"/>
    </source>
</evidence>